<evidence type="ECO:0000313" key="2">
    <source>
        <dbReference type="Proteomes" id="UP000735302"/>
    </source>
</evidence>
<dbReference type="EMBL" id="BLXT01000880">
    <property type="protein sequence ID" value="GFN81101.1"/>
    <property type="molecule type" value="Genomic_DNA"/>
</dbReference>
<organism evidence="1 2">
    <name type="scientific">Plakobranchus ocellatus</name>
    <dbReference type="NCBI Taxonomy" id="259542"/>
    <lineage>
        <taxon>Eukaryota</taxon>
        <taxon>Metazoa</taxon>
        <taxon>Spiralia</taxon>
        <taxon>Lophotrochozoa</taxon>
        <taxon>Mollusca</taxon>
        <taxon>Gastropoda</taxon>
        <taxon>Heterobranchia</taxon>
        <taxon>Euthyneura</taxon>
        <taxon>Panpulmonata</taxon>
        <taxon>Sacoglossa</taxon>
        <taxon>Placobranchoidea</taxon>
        <taxon>Plakobranchidae</taxon>
        <taxon>Plakobranchus</taxon>
    </lineage>
</organism>
<name>A0AAV3YF67_9GAST</name>
<comment type="caution">
    <text evidence="1">The sequence shown here is derived from an EMBL/GenBank/DDBJ whole genome shotgun (WGS) entry which is preliminary data.</text>
</comment>
<dbReference type="Proteomes" id="UP000735302">
    <property type="component" value="Unassembled WGS sequence"/>
</dbReference>
<keyword evidence="2" id="KW-1185">Reference proteome</keyword>
<reference evidence="1 2" key="1">
    <citation type="journal article" date="2021" name="Elife">
        <title>Chloroplast acquisition without the gene transfer in kleptoplastic sea slugs, Plakobranchus ocellatus.</title>
        <authorList>
            <person name="Maeda T."/>
            <person name="Takahashi S."/>
            <person name="Yoshida T."/>
            <person name="Shimamura S."/>
            <person name="Takaki Y."/>
            <person name="Nagai Y."/>
            <person name="Toyoda A."/>
            <person name="Suzuki Y."/>
            <person name="Arimoto A."/>
            <person name="Ishii H."/>
            <person name="Satoh N."/>
            <person name="Nishiyama T."/>
            <person name="Hasebe M."/>
            <person name="Maruyama T."/>
            <person name="Minagawa J."/>
            <person name="Obokata J."/>
            <person name="Shigenobu S."/>
        </authorList>
    </citation>
    <scope>NUCLEOTIDE SEQUENCE [LARGE SCALE GENOMIC DNA]</scope>
</reference>
<evidence type="ECO:0000313" key="1">
    <source>
        <dbReference type="EMBL" id="GFN81101.1"/>
    </source>
</evidence>
<gene>
    <name evidence="1" type="ORF">PoB_000760700</name>
</gene>
<dbReference type="AlphaFoldDB" id="A0AAV3YF67"/>
<accession>A0AAV3YF67</accession>
<sequence>MRTSHMHTSMFTGASLSRNVDYMYKFDNGNVIATTAHLPLRPKQGDLRLPGFRKARASVTELEPATARYLQISATVPPTPQRGGSDIIRRLY</sequence>
<proteinExistence type="predicted"/>
<protein>
    <submittedName>
        <fullName evidence="1">Uncharacterized protein</fullName>
    </submittedName>
</protein>